<proteinExistence type="predicted"/>
<accession>A0ABU7S5F4</accession>
<dbReference type="SMART" id="SM00345">
    <property type="entry name" value="HTH_GNTR"/>
    <property type="match status" value="1"/>
</dbReference>
<dbReference type="PANTHER" id="PTHR44846">
    <property type="entry name" value="MANNOSYL-D-GLYCERATE TRANSPORT/METABOLISM SYSTEM REPRESSOR MNGR-RELATED"/>
    <property type="match status" value="1"/>
</dbReference>
<dbReference type="Pfam" id="PF07702">
    <property type="entry name" value="UTRA"/>
    <property type="match status" value="1"/>
</dbReference>
<dbReference type="SUPFAM" id="SSF64288">
    <property type="entry name" value="Chorismate lyase-like"/>
    <property type="match status" value="1"/>
</dbReference>
<dbReference type="InterPro" id="IPR000524">
    <property type="entry name" value="Tscrpt_reg_HTH_GntR"/>
</dbReference>
<keyword evidence="2" id="KW-0238">DNA-binding</keyword>
<protein>
    <submittedName>
        <fullName evidence="5">GntR family transcriptional regulator</fullName>
    </submittedName>
</protein>
<dbReference type="InterPro" id="IPR050679">
    <property type="entry name" value="Bact_HTH_transcr_reg"/>
</dbReference>
<organism evidence="5 6">
    <name type="scientific">Plantactinospora sonchi</name>
    <dbReference type="NCBI Taxonomy" id="1544735"/>
    <lineage>
        <taxon>Bacteria</taxon>
        <taxon>Bacillati</taxon>
        <taxon>Actinomycetota</taxon>
        <taxon>Actinomycetes</taxon>
        <taxon>Micromonosporales</taxon>
        <taxon>Micromonosporaceae</taxon>
        <taxon>Plantactinospora</taxon>
    </lineage>
</organism>
<evidence type="ECO:0000259" key="4">
    <source>
        <dbReference type="PROSITE" id="PS50949"/>
    </source>
</evidence>
<evidence type="ECO:0000256" key="2">
    <source>
        <dbReference type="ARBA" id="ARBA00023125"/>
    </source>
</evidence>
<dbReference type="InterPro" id="IPR011663">
    <property type="entry name" value="UTRA"/>
</dbReference>
<dbReference type="SMART" id="SM00866">
    <property type="entry name" value="UTRA"/>
    <property type="match status" value="1"/>
</dbReference>
<dbReference type="RefSeq" id="WP_331218804.1">
    <property type="nucleotide sequence ID" value="NZ_JAZGQK010000050.1"/>
</dbReference>
<keyword evidence="3" id="KW-0804">Transcription</keyword>
<keyword evidence="6" id="KW-1185">Reference proteome</keyword>
<dbReference type="Gene3D" id="1.10.10.10">
    <property type="entry name" value="Winged helix-like DNA-binding domain superfamily/Winged helix DNA-binding domain"/>
    <property type="match status" value="1"/>
</dbReference>
<name>A0ABU7S5F4_9ACTN</name>
<dbReference type="Proteomes" id="UP001332243">
    <property type="component" value="Unassembled WGS sequence"/>
</dbReference>
<evidence type="ECO:0000256" key="3">
    <source>
        <dbReference type="ARBA" id="ARBA00023163"/>
    </source>
</evidence>
<dbReference type="InterPro" id="IPR036388">
    <property type="entry name" value="WH-like_DNA-bd_sf"/>
</dbReference>
<dbReference type="EMBL" id="JAZGQK010000050">
    <property type="protein sequence ID" value="MEE6264013.1"/>
    <property type="molecule type" value="Genomic_DNA"/>
</dbReference>
<feature type="domain" description="HTH gntR-type" evidence="4">
    <location>
        <begin position="17"/>
        <end position="85"/>
    </location>
</feature>
<dbReference type="InterPro" id="IPR028978">
    <property type="entry name" value="Chorismate_lyase_/UTRA_dom_sf"/>
</dbReference>
<sequence length="248" mass="27541">MGRTIKESRVDFSRSAVARYIQLSTLFRRRIDSGEWAVGAQIPTVDQLATEFSVARATVRQALDVLEADGVIERFRAKGTFVTGRSRQTLWHEIPTDWSGLLLSPEGVSIEILGVSHGTLPPLVPHEIGNLAPSYRRISRRHSRNRQVYYKGDAYVDERLAERFSDEALATKTTLRMLKDLEGLTIAEVHQTLTVGMADVLLAETFDIPLNAPVVHIGRTAVDDSGTVIFVGDGVYRGDVIRLDVKVT</sequence>
<evidence type="ECO:0000313" key="5">
    <source>
        <dbReference type="EMBL" id="MEE6264013.1"/>
    </source>
</evidence>
<comment type="caution">
    <text evidence="5">The sequence shown here is derived from an EMBL/GenBank/DDBJ whole genome shotgun (WGS) entry which is preliminary data.</text>
</comment>
<evidence type="ECO:0000256" key="1">
    <source>
        <dbReference type="ARBA" id="ARBA00023015"/>
    </source>
</evidence>
<dbReference type="PANTHER" id="PTHR44846:SF1">
    <property type="entry name" value="MANNOSYL-D-GLYCERATE TRANSPORT_METABOLISM SYSTEM REPRESSOR MNGR-RELATED"/>
    <property type="match status" value="1"/>
</dbReference>
<reference evidence="5 6" key="1">
    <citation type="submission" date="2024-01" db="EMBL/GenBank/DDBJ databases">
        <title>Genome insights into Plantactinospora sonchi sp. nov.</title>
        <authorList>
            <person name="Wang L."/>
        </authorList>
    </citation>
    <scope>NUCLEOTIDE SEQUENCE [LARGE SCALE GENOMIC DNA]</scope>
    <source>
        <strain evidence="5 6">NEAU-QY2</strain>
    </source>
</reference>
<dbReference type="PROSITE" id="PS50949">
    <property type="entry name" value="HTH_GNTR"/>
    <property type="match status" value="1"/>
</dbReference>
<dbReference type="Gene3D" id="3.40.1410.10">
    <property type="entry name" value="Chorismate lyase-like"/>
    <property type="match status" value="1"/>
</dbReference>
<dbReference type="SUPFAM" id="SSF46785">
    <property type="entry name" value="Winged helix' DNA-binding domain"/>
    <property type="match status" value="1"/>
</dbReference>
<gene>
    <name evidence="5" type="ORF">V1633_36755</name>
</gene>
<dbReference type="PRINTS" id="PR00035">
    <property type="entry name" value="HTHGNTR"/>
</dbReference>
<dbReference type="CDD" id="cd07377">
    <property type="entry name" value="WHTH_GntR"/>
    <property type="match status" value="1"/>
</dbReference>
<dbReference type="InterPro" id="IPR036390">
    <property type="entry name" value="WH_DNA-bd_sf"/>
</dbReference>
<dbReference type="Pfam" id="PF00392">
    <property type="entry name" value="GntR"/>
    <property type="match status" value="1"/>
</dbReference>
<evidence type="ECO:0000313" key="6">
    <source>
        <dbReference type="Proteomes" id="UP001332243"/>
    </source>
</evidence>
<keyword evidence="1" id="KW-0805">Transcription regulation</keyword>